<dbReference type="PANTHER" id="PTHR12302">
    <property type="entry name" value="EBNA2 BINDING PROTEIN P100"/>
    <property type="match status" value="1"/>
</dbReference>
<feature type="domain" description="TNase-like" evidence="2">
    <location>
        <begin position="15"/>
        <end position="139"/>
    </location>
</feature>
<keyword evidence="4" id="KW-1185">Reference proteome</keyword>
<dbReference type="RefSeq" id="WP_284379904.1">
    <property type="nucleotide sequence ID" value="NZ_BSNN01000008.1"/>
</dbReference>
<dbReference type="Proteomes" id="UP001156694">
    <property type="component" value="Unassembled WGS sequence"/>
</dbReference>
<feature type="chain" id="PRO_5047362183" evidence="1">
    <location>
        <begin position="21"/>
        <end position="213"/>
    </location>
</feature>
<organism evidence="3 4">
    <name type="scientific">Amylibacter marinus</name>
    <dbReference type="NCBI Taxonomy" id="1475483"/>
    <lineage>
        <taxon>Bacteria</taxon>
        <taxon>Pseudomonadati</taxon>
        <taxon>Pseudomonadota</taxon>
        <taxon>Alphaproteobacteria</taxon>
        <taxon>Rhodobacterales</taxon>
        <taxon>Paracoccaceae</taxon>
        <taxon>Amylibacter</taxon>
    </lineage>
</organism>
<dbReference type="EMBL" id="BSNN01000008">
    <property type="protein sequence ID" value="GLQ36241.1"/>
    <property type="molecule type" value="Genomic_DNA"/>
</dbReference>
<feature type="signal peptide" evidence="1">
    <location>
        <begin position="1"/>
        <end position="20"/>
    </location>
</feature>
<sequence>MRHLFISGFITLFLALPSGANVVVVDGDTLILYGKSIRLEGIDAPEAGQSCLDKRGKKWACGTAASAALVKLLRGGKLRCKTLDIDRYGRSLARCHVGRNDINAEMVSMGMAWAFVRYSQEYVPQEQDAKRGKRGIWQGRATPAWEYRRQSWRNAEITEECPIKGNITESGKIYHMPWSKWYNRTRISPSKGERWFCSEAEARAAGWRAARNY</sequence>
<protein>
    <submittedName>
        <fullName evidence="3">Succinoglycan biosynthesis protein</fullName>
    </submittedName>
</protein>
<dbReference type="Gene3D" id="2.40.50.90">
    <property type="match status" value="1"/>
</dbReference>
<evidence type="ECO:0000259" key="2">
    <source>
        <dbReference type="PROSITE" id="PS50830"/>
    </source>
</evidence>
<dbReference type="Pfam" id="PF00565">
    <property type="entry name" value="SNase"/>
    <property type="match status" value="1"/>
</dbReference>
<evidence type="ECO:0000313" key="3">
    <source>
        <dbReference type="EMBL" id="GLQ36241.1"/>
    </source>
</evidence>
<comment type="caution">
    <text evidence="3">The sequence shown here is derived from an EMBL/GenBank/DDBJ whole genome shotgun (WGS) entry which is preliminary data.</text>
</comment>
<dbReference type="PROSITE" id="PS50830">
    <property type="entry name" value="TNASE_3"/>
    <property type="match status" value="1"/>
</dbReference>
<accession>A0ABQ5VXS4</accession>
<dbReference type="SMART" id="SM00318">
    <property type="entry name" value="SNc"/>
    <property type="match status" value="1"/>
</dbReference>
<dbReference type="InterPro" id="IPR016071">
    <property type="entry name" value="Staphylococal_nuclease_OB-fold"/>
</dbReference>
<evidence type="ECO:0000313" key="4">
    <source>
        <dbReference type="Proteomes" id="UP001156694"/>
    </source>
</evidence>
<reference evidence="4" key="1">
    <citation type="journal article" date="2019" name="Int. J. Syst. Evol. Microbiol.">
        <title>The Global Catalogue of Microorganisms (GCM) 10K type strain sequencing project: providing services to taxonomists for standard genome sequencing and annotation.</title>
        <authorList>
            <consortium name="The Broad Institute Genomics Platform"/>
            <consortium name="The Broad Institute Genome Sequencing Center for Infectious Disease"/>
            <person name="Wu L."/>
            <person name="Ma J."/>
        </authorList>
    </citation>
    <scope>NUCLEOTIDE SEQUENCE [LARGE SCALE GENOMIC DNA]</scope>
    <source>
        <strain evidence="4">NBRC 110140</strain>
    </source>
</reference>
<evidence type="ECO:0000256" key="1">
    <source>
        <dbReference type="SAM" id="SignalP"/>
    </source>
</evidence>
<dbReference type="SUPFAM" id="SSF50199">
    <property type="entry name" value="Staphylococcal nuclease"/>
    <property type="match status" value="1"/>
</dbReference>
<proteinExistence type="predicted"/>
<gene>
    <name evidence="3" type="primary">exoI</name>
    <name evidence="3" type="ORF">GCM10007939_25250</name>
</gene>
<name>A0ABQ5VXS4_9RHOB</name>
<dbReference type="PANTHER" id="PTHR12302:SF26">
    <property type="entry name" value="BLR1266 PROTEIN"/>
    <property type="match status" value="1"/>
</dbReference>
<keyword evidence="1" id="KW-0732">Signal</keyword>
<dbReference type="InterPro" id="IPR035437">
    <property type="entry name" value="SNase_OB-fold_sf"/>
</dbReference>